<evidence type="ECO:0000313" key="2">
    <source>
        <dbReference type="Proteomes" id="UP000507470"/>
    </source>
</evidence>
<dbReference type="Proteomes" id="UP000507470">
    <property type="component" value="Unassembled WGS sequence"/>
</dbReference>
<dbReference type="GO" id="GO:0015074">
    <property type="term" value="P:DNA integration"/>
    <property type="evidence" value="ECO:0007669"/>
    <property type="project" value="InterPro"/>
</dbReference>
<dbReference type="InterPro" id="IPR052925">
    <property type="entry name" value="Phage_Integrase-like_Recomb"/>
</dbReference>
<dbReference type="GO" id="GO:0006310">
    <property type="term" value="P:DNA recombination"/>
    <property type="evidence" value="ECO:0007669"/>
    <property type="project" value="InterPro"/>
</dbReference>
<proteinExistence type="predicted"/>
<name>A0A6J8AB65_MYTCO</name>
<sequence length="256" mass="28851">MEPYKTGIHHPSLGYSSISPAGSSVNVCKICNLIDHTTQYCPLQTSVQVENPNQRSSPSSNLQELSIDKQGRSRVFHEGPEYVITSIILKVVIGECVISFISVRNVVLQVMVLQPVGNQILIRPFIQPHLQCPRDIKWRNQIKDDYQRKKFKDLMLETACIVAFHGFLRCGEFTVDNASNFDSESNLCVSDEACEYRADLYNGHSFRIGAATSAGKANIGDHLIKTLSRWNSDSYCRYVRTHKTSIKHAQKKICNS</sequence>
<dbReference type="Gene3D" id="1.10.443.10">
    <property type="entry name" value="Intergrase catalytic core"/>
    <property type="match status" value="1"/>
</dbReference>
<gene>
    <name evidence="1" type="ORF">MCOR_4788</name>
</gene>
<reference evidence="1 2" key="1">
    <citation type="submission" date="2020-06" db="EMBL/GenBank/DDBJ databases">
        <authorList>
            <person name="Li R."/>
            <person name="Bekaert M."/>
        </authorList>
    </citation>
    <scope>NUCLEOTIDE SEQUENCE [LARGE SCALE GENOMIC DNA]</scope>
    <source>
        <strain evidence="2">wild</strain>
    </source>
</reference>
<accession>A0A6J8AB65</accession>
<keyword evidence="2" id="KW-1185">Reference proteome</keyword>
<dbReference type="OrthoDB" id="10068687at2759"/>
<protein>
    <submittedName>
        <fullName evidence="1">Uncharacterized protein</fullName>
    </submittedName>
</protein>
<dbReference type="EMBL" id="CACVKT020000837">
    <property type="protein sequence ID" value="CAC5363321.1"/>
    <property type="molecule type" value="Genomic_DNA"/>
</dbReference>
<evidence type="ECO:0000313" key="1">
    <source>
        <dbReference type="EMBL" id="CAC5363321.1"/>
    </source>
</evidence>
<dbReference type="GO" id="GO:0003677">
    <property type="term" value="F:DNA binding"/>
    <property type="evidence" value="ECO:0007669"/>
    <property type="project" value="InterPro"/>
</dbReference>
<dbReference type="AlphaFoldDB" id="A0A6J8AB65"/>
<dbReference type="InterPro" id="IPR013762">
    <property type="entry name" value="Integrase-like_cat_sf"/>
</dbReference>
<dbReference type="PANTHER" id="PTHR34605">
    <property type="entry name" value="PHAGE_INTEGRASE DOMAIN-CONTAINING PROTEIN"/>
    <property type="match status" value="1"/>
</dbReference>
<dbReference type="PANTHER" id="PTHR34605:SF3">
    <property type="entry name" value="P CELL-TYPE AGGLUTINATION PROTEIN MAP4-LIKE-RELATED"/>
    <property type="match status" value="1"/>
</dbReference>
<organism evidence="1 2">
    <name type="scientific">Mytilus coruscus</name>
    <name type="common">Sea mussel</name>
    <dbReference type="NCBI Taxonomy" id="42192"/>
    <lineage>
        <taxon>Eukaryota</taxon>
        <taxon>Metazoa</taxon>
        <taxon>Spiralia</taxon>
        <taxon>Lophotrochozoa</taxon>
        <taxon>Mollusca</taxon>
        <taxon>Bivalvia</taxon>
        <taxon>Autobranchia</taxon>
        <taxon>Pteriomorphia</taxon>
        <taxon>Mytilida</taxon>
        <taxon>Mytiloidea</taxon>
        <taxon>Mytilidae</taxon>
        <taxon>Mytilinae</taxon>
        <taxon>Mytilus</taxon>
    </lineage>
</organism>